<evidence type="ECO:0000313" key="1">
    <source>
        <dbReference type="EMBL" id="TCO70196.1"/>
    </source>
</evidence>
<reference evidence="1 2" key="1">
    <citation type="submission" date="2019-03" db="EMBL/GenBank/DDBJ databases">
        <title>Genomic Encyclopedia of Type Strains, Phase IV (KMG-IV): sequencing the most valuable type-strain genomes for metagenomic binning, comparative biology and taxonomic classification.</title>
        <authorList>
            <person name="Goeker M."/>
        </authorList>
    </citation>
    <scope>NUCLEOTIDE SEQUENCE [LARGE SCALE GENOMIC DNA]</scope>
    <source>
        <strain evidence="1 2">DSM 102940</strain>
    </source>
</reference>
<dbReference type="AlphaFoldDB" id="A0A4R2KI49"/>
<dbReference type="EMBL" id="SLWV01000027">
    <property type="protein sequence ID" value="TCO70196.1"/>
    <property type="molecule type" value="Genomic_DNA"/>
</dbReference>
<dbReference type="Proteomes" id="UP000294919">
    <property type="component" value="Unassembled WGS sequence"/>
</dbReference>
<protein>
    <submittedName>
        <fullName evidence="1">Uncharacterized protein</fullName>
    </submittedName>
</protein>
<gene>
    <name evidence="1" type="ORF">EV214_12733</name>
</gene>
<name>A0A4R2KI49_9FIRM</name>
<organism evidence="1 2">
    <name type="scientific">Marinisporobacter balticus</name>
    <dbReference type="NCBI Taxonomy" id="2018667"/>
    <lineage>
        <taxon>Bacteria</taxon>
        <taxon>Bacillati</taxon>
        <taxon>Bacillota</taxon>
        <taxon>Clostridia</taxon>
        <taxon>Peptostreptococcales</taxon>
        <taxon>Thermotaleaceae</taxon>
        <taxon>Marinisporobacter</taxon>
    </lineage>
</organism>
<accession>A0A4R2KI49</accession>
<dbReference type="OrthoDB" id="1707428at2"/>
<evidence type="ECO:0000313" key="2">
    <source>
        <dbReference type="Proteomes" id="UP000294919"/>
    </source>
</evidence>
<dbReference type="RefSeq" id="WP_132247181.1">
    <property type="nucleotide sequence ID" value="NZ_SLWV01000027.1"/>
</dbReference>
<comment type="caution">
    <text evidence="1">The sequence shown here is derived from an EMBL/GenBank/DDBJ whole genome shotgun (WGS) entry which is preliminary data.</text>
</comment>
<sequence length="116" mass="14166">MKYEKGNLYIEHDFEIKTIREEDNDMDILIPIENRTLNLYLEDGVPYLKPRLQFSMVRGIMIRFCTLKNHDHCTIHILRNMDIHAAIMNFEMDYKNHYIDLKKQEYCVEMRLLKRI</sequence>
<proteinExistence type="predicted"/>
<keyword evidence="2" id="KW-1185">Reference proteome</keyword>